<dbReference type="Proteomes" id="UP000627781">
    <property type="component" value="Unassembled WGS sequence"/>
</dbReference>
<accession>A0ABR8PVM6</accession>
<evidence type="ECO:0000313" key="2">
    <source>
        <dbReference type="EMBL" id="MBD7912236.1"/>
    </source>
</evidence>
<sequence length="190" mass="22243">MTNDNNILDLKKVHGIKFRIMWSTKILYLMLGITVWITIIFQIGSLLKYGFMMKSYEELVPLVVMYVVVLLLASYFNRKFLGKIVAVINEKGIYTKSGVIPWNKIKEIRYNTLISFSRVADPYERYCSLTVITCHKEYKILHAPHMMIRYIKRYVPNVKVKRDKELIAMILISLGVSVFVLIADKFKFFG</sequence>
<evidence type="ECO:0000256" key="1">
    <source>
        <dbReference type="SAM" id="Phobius"/>
    </source>
</evidence>
<keyword evidence="3" id="KW-1185">Reference proteome</keyword>
<proteinExistence type="predicted"/>
<evidence type="ECO:0008006" key="4">
    <source>
        <dbReference type="Google" id="ProtNLM"/>
    </source>
</evidence>
<keyword evidence="1" id="KW-0812">Transmembrane</keyword>
<evidence type="ECO:0000313" key="3">
    <source>
        <dbReference type="Proteomes" id="UP000627781"/>
    </source>
</evidence>
<dbReference type="RefSeq" id="WP_191769164.1">
    <property type="nucleotide sequence ID" value="NZ_JACSRA010000021.1"/>
</dbReference>
<gene>
    <name evidence="2" type="ORF">H9661_12800</name>
</gene>
<reference evidence="2 3" key="1">
    <citation type="submission" date="2020-08" db="EMBL/GenBank/DDBJ databases">
        <title>A Genomic Blueprint of the Chicken Gut Microbiome.</title>
        <authorList>
            <person name="Gilroy R."/>
            <person name="Ravi A."/>
            <person name="Getino M."/>
            <person name="Pursley I."/>
            <person name="Horton D.L."/>
            <person name="Alikhan N.-F."/>
            <person name="Baker D."/>
            <person name="Gharbi K."/>
            <person name="Hall N."/>
            <person name="Watson M."/>
            <person name="Adriaenssens E.M."/>
            <person name="Foster-Nyarko E."/>
            <person name="Jarju S."/>
            <person name="Secka A."/>
            <person name="Antonio M."/>
            <person name="Oren A."/>
            <person name="Chaudhuri R."/>
            <person name="La Ragione R.M."/>
            <person name="Hildebrand F."/>
            <person name="Pallen M.J."/>
        </authorList>
    </citation>
    <scope>NUCLEOTIDE SEQUENCE [LARGE SCALE GENOMIC DNA]</scope>
    <source>
        <strain evidence="2 3">Sa3CVN1</strain>
    </source>
</reference>
<keyword evidence="1" id="KW-1133">Transmembrane helix</keyword>
<keyword evidence="1" id="KW-0472">Membrane</keyword>
<feature type="transmembrane region" description="Helical" evidence="1">
    <location>
        <begin position="166"/>
        <end position="183"/>
    </location>
</feature>
<feature type="transmembrane region" description="Helical" evidence="1">
    <location>
        <begin position="59"/>
        <end position="76"/>
    </location>
</feature>
<organism evidence="2 3">
    <name type="scientific">Clostridium cibarium</name>
    <dbReference type="NCBI Taxonomy" id="2762247"/>
    <lineage>
        <taxon>Bacteria</taxon>
        <taxon>Bacillati</taxon>
        <taxon>Bacillota</taxon>
        <taxon>Clostridia</taxon>
        <taxon>Eubacteriales</taxon>
        <taxon>Clostridiaceae</taxon>
        <taxon>Clostridium</taxon>
    </lineage>
</organism>
<comment type="caution">
    <text evidence="2">The sequence shown here is derived from an EMBL/GenBank/DDBJ whole genome shotgun (WGS) entry which is preliminary data.</text>
</comment>
<protein>
    <recommendedName>
        <fullName evidence="4">PH domain-containing protein</fullName>
    </recommendedName>
</protein>
<dbReference type="EMBL" id="JACSRA010000021">
    <property type="protein sequence ID" value="MBD7912236.1"/>
    <property type="molecule type" value="Genomic_DNA"/>
</dbReference>
<name>A0ABR8PVM6_9CLOT</name>
<feature type="transmembrane region" description="Helical" evidence="1">
    <location>
        <begin position="26"/>
        <end position="47"/>
    </location>
</feature>